<evidence type="ECO:0000313" key="2">
    <source>
        <dbReference type="EMBL" id="AEA33913.1"/>
    </source>
</evidence>
<dbReference type="InterPro" id="IPR036779">
    <property type="entry name" value="LysM_dom_sf"/>
</dbReference>
<dbReference type="EMBL" id="CP002606">
    <property type="protein sequence ID" value="AEA33913.1"/>
    <property type="molecule type" value="Genomic_DNA"/>
</dbReference>
<gene>
    <name evidence="2" type="ordered locus">Hipma_0944</name>
</gene>
<sequence length="322" mass="37130">MRRLFFVLVFVVLFSGFAYGYGELYIVKPHDTLWDISKKFYKNPFLWGKLWYNNNYINDPDLIFPGEILKVTEHGLEIATLSKKNEKVKTPQKVRYLSAVWHDGNNYYSTCQKGECVWHEDEFSIAKMTFDTYNHIEIMEGSLVYLHTKKKELPKVVYVYRKLKNYLDMNLVRSDFEAYMPIGEIKVIEKLKEGVYKAEILKATTEISPKDVISGAYPYQEISQNPESVTLGDVGVKQLFVSQSELQGGLGFFFYFKADKPIGRNIVGKVVELGRLNEGLTEPIFIGKGVVTSQYKEYVSVFFPSSGGLSEVPDRTQKYILR</sequence>
<dbReference type="PANTHER" id="PTHR34700">
    <property type="entry name" value="POTASSIUM BINDING PROTEIN KBP"/>
    <property type="match status" value="1"/>
</dbReference>
<evidence type="ECO:0000313" key="3">
    <source>
        <dbReference type="Proteomes" id="UP000008139"/>
    </source>
</evidence>
<name>F2LVX9_HIPMA</name>
<dbReference type="InParanoid" id="F2LVX9"/>
<dbReference type="RefSeq" id="WP_013681954.1">
    <property type="nucleotide sequence ID" value="NC_015318.1"/>
</dbReference>
<dbReference type="STRING" id="760142.Hipma_0944"/>
<dbReference type="AlphaFoldDB" id="F2LVX9"/>
<evidence type="ECO:0000259" key="1">
    <source>
        <dbReference type="PROSITE" id="PS51782"/>
    </source>
</evidence>
<accession>F2LVX9</accession>
<dbReference type="eggNOG" id="COG1652">
    <property type="taxonomic scope" value="Bacteria"/>
</dbReference>
<dbReference type="HOGENOM" id="CLU_862691_0_0_7"/>
<dbReference type="Proteomes" id="UP000008139">
    <property type="component" value="Chromosome"/>
</dbReference>
<dbReference type="InterPro" id="IPR018392">
    <property type="entry name" value="LysM"/>
</dbReference>
<keyword evidence="3" id="KW-1185">Reference proteome</keyword>
<organism evidence="2 3">
    <name type="scientific">Hippea maritima (strain ATCC 700847 / DSM 10411 / MH2)</name>
    <dbReference type="NCBI Taxonomy" id="760142"/>
    <lineage>
        <taxon>Bacteria</taxon>
        <taxon>Pseudomonadati</taxon>
        <taxon>Campylobacterota</taxon>
        <taxon>Desulfurellia</taxon>
        <taxon>Desulfurellales</taxon>
        <taxon>Hippeaceae</taxon>
        <taxon>Hippea</taxon>
    </lineage>
</organism>
<reference evidence="2 3" key="1">
    <citation type="journal article" date="2011" name="Stand. Genomic Sci.">
        <title>Complete genome sequence of the thermophilic sulfur-reducer Hippea maritima type strain (MH(2)).</title>
        <authorList>
            <person name="Huntemann M."/>
            <person name="Lu M."/>
            <person name="Nolan M."/>
            <person name="Lapidus A."/>
            <person name="Lucas S."/>
            <person name="Hammon N."/>
            <person name="Deshpande S."/>
            <person name="Cheng J.F."/>
            <person name="Tapia R."/>
            <person name="Han C."/>
            <person name="Goodwin L."/>
            <person name="Pitluck S."/>
            <person name="Liolios K."/>
            <person name="Pagani I."/>
            <person name="Ivanova N."/>
            <person name="Ovchinikova G."/>
            <person name="Pati A."/>
            <person name="Chen A."/>
            <person name="Palaniappan K."/>
            <person name="Land M."/>
            <person name="Hauser L."/>
            <person name="Jeffries C.D."/>
            <person name="Detter J.C."/>
            <person name="Brambilla E.M."/>
            <person name="Rohde M."/>
            <person name="Spring S."/>
            <person name="Goker M."/>
            <person name="Woyke T."/>
            <person name="Bristow J."/>
            <person name="Eisen J.A."/>
            <person name="Markowitz V."/>
            <person name="Hugenholtz P."/>
            <person name="Kyrpides N.C."/>
            <person name="Klenk H.P."/>
            <person name="Mavromatis K."/>
        </authorList>
    </citation>
    <scope>NUCLEOTIDE SEQUENCE [LARGE SCALE GENOMIC DNA]</scope>
    <source>
        <strain evidence="3">ATCC 700847 / DSM 10411 / MH2</strain>
    </source>
</reference>
<dbReference type="InterPro" id="IPR052196">
    <property type="entry name" value="Bact_Kbp"/>
</dbReference>
<dbReference type="KEGG" id="hmr:Hipma_0944"/>
<dbReference type="PROSITE" id="PS51782">
    <property type="entry name" value="LYSM"/>
    <property type="match status" value="1"/>
</dbReference>
<dbReference type="OrthoDB" id="9765158at2"/>
<proteinExistence type="predicted"/>
<feature type="domain" description="LysM" evidence="1">
    <location>
        <begin position="23"/>
        <end position="71"/>
    </location>
</feature>
<dbReference type="SUPFAM" id="SSF54106">
    <property type="entry name" value="LysM domain"/>
    <property type="match status" value="1"/>
</dbReference>
<protein>
    <submittedName>
        <fullName evidence="2">Peptidoglycan-binding lysin domain protein</fullName>
    </submittedName>
</protein>
<dbReference type="CDD" id="cd00118">
    <property type="entry name" value="LysM"/>
    <property type="match status" value="1"/>
</dbReference>
<dbReference type="PANTHER" id="PTHR34700:SF4">
    <property type="entry name" value="PHAGE-LIKE ELEMENT PBSX PROTEIN XKDP"/>
    <property type="match status" value="1"/>
</dbReference>
<dbReference type="SMART" id="SM00257">
    <property type="entry name" value="LysM"/>
    <property type="match status" value="1"/>
</dbReference>
<reference evidence="3" key="2">
    <citation type="submission" date="2011-03" db="EMBL/GenBank/DDBJ databases">
        <title>The complete genome of Hippea maritima DSM 10411.</title>
        <authorList>
            <consortium name="US DOE Joint Genome Institute (JGI-PGF)"/>
            <person name="Lucas S."/>
            <person name="Copeland A."/>
            <person name="Lapidus A."/>
            <person name="Bruce D."/>
            <person name="Goodwin L."/>
            <person name="Pitluck S."/>
            <person name="Peters L."/>
            <person name="Kyrpides N."/>
            <person name="Mavromatis K."/>
            <person name="Pagani I."/>
            <person name="Ivanova N."/>
            <person name="Mikhailova N."/>
            <person name="Lu M."/>
            <person name="Detter J.C."/>
            <person name="Tapia R."/>
            <person name="Han C."/>
            <person name="Land M."/>
            <person name="Hauser L."/>
            <person name="Markowitz V."/>
            <person name="Cheng J.-F."/>
            <person name="Hugenholtz P."/>
            <person name="Woyke T."/>
            <person name="Wu D."/>
            <person name="Spring S."/>
            <person name="Schroeder M."/>
            <person name="Brambilla E."/>
            <person name="Klenk H.-P."/>
            <person name="Eisen J.A."/>
        </authorList>
    </citation>
    <scope>NUCLEOTIDE SEQUENCE [LARGE SCALE GENOMIC DNA]</scope>
    <source>
        <strain evidence="3">ATCC 700847 / DSM 10411 / MH2</strain>
    </source>
</reference>
<dbReference type="Gene3D" id="3.10.350.10">
    <property type="entry name" value="LysM domain"/>
    <property type="match status" value="1"/>
</dbReference>
<dbReference type="Pfam" id="PF01476">
    <property type="entry name" value="LysM"/>
    <property type="match status" value="1"/>
</dbReference>